<protein>
    <recommendedName>
        <fullName evidence="1">Lantibiotic dehydratase N-terminal domain-containing protein</fullName>
    </recommendedName>
</protein>
<dbReference type="EMBL" id="JACHLY010000001">
    <property type="protein sequence ID" value="MBB5996958.1"/>
    <property type="molecule type" value="Genomic_DNA"/>
</dbReference>
<name>A0A841E727_9ACTN</name>
<gene>
    <name evidence="2" type="ORF">HNR25_000709</name>
</gene>
<dbReference type="Pfam" id="PF04738">
    <property type="entry name" value="Lant_dehydr_N"/>
    <property type="match status" value="1"/>
</dbReference>
<dbReference type="AlphaFoldDB" id="A0A841E727"/>
<reference evidence="2 3" key="1">
    <citation type="submission" date="2020-08" db="EMBL/GenBank/DDBJ databases">
        <title>Sequencing the genomes of 1000 actinobacteria strains.</title>
        <authorList>
            <person name="Klenk H.-P."/>
        </authorList>
    </citation>
    <scope>NUCLEOTIDE SEQUENCE [LARGE SCALE GENOMIC DNA]</scope>
    <source>
        <strain evidence="2 3">DSM 44593</strain>
    </source>
</reference>
<evidence type="ECO:0000313" key="3">
    <source>
        <dbReference type="Proteomes" id="UP000578077"/>
    </source>
</evidence>
<accession>A0A841E727</accession>
<feature type="domain" description="Lantibiotic dehydratase N-terminal" evidence="1">
    <location>
        <begin position="15"/>
        <end position="102"/>
    </location>
</feature>
<dbReference type="RefSeq" id="WP_184633297.1">
    <property type="nucleotide sequence ID" value="NZ_BAABKT010000003.1"/>
</dbReference>
<keyword evidence="3" id="KW-1185">Reference proteome</keyword>
<sequence>MRPTSWREWLQQVWADEAIVEAVELASPHLVRRVDAVCAGHVVRPRRVRRAVGAVVRYLLRMHSRATPFGLFVGGAPMRIGAHAGVRTQEPGSAAARPDSAWRAGLFPLSADGMIVAASMSLLSDARQGRRGGALPWPLLIVGSAASLAANVAVAGQQPDRNHPEPRAVQ</sequence>
<evidence type="ECO:0000259" key="1">
    <source>
        <dbReference type="Pfam" id="PF04738"/>
    </source>
</evidence>
<proteinExistence type="predicted"/>
<dbReference type="Proteomes" id="UP000578077">
    <property type="component" value="Unassembled WGS sequence"/>
</dbReference>
<dbReference type="InterPro" id="IPR006827">
    <property type="entry name" value="Lant_deHydtase_N"/>
</dbReference>
<comment type="caution">
    <text evidence="2">The sequence shown here is derived from an EMBL/GenBank/DDBJ whole genome shotgun (WGS) entry which is preliminary data.</text>
</comment>
<organism evidence="2 3">
    <name type="scientific">Streptomonospora salina</name>
    <dbReference type="NCBI Taxonomy" id="104205"/>
    <lineage>
        <taxon>Bacteria</taxon>
        <taxon>Bacillati</taxon>
        <taxon>Actinomycetota</taxon>
        <taxon>Actinomycetes</taxon>
        <taxon>Streptosporangiales</taxon>
        <taxon>Nocardiopsidaceae</taxon>
        <taxon>Streptomonospora</taxon>
    </lineage>
</organism>
<evidence type="ECO:0000313" key="2">
    <source>
        <dbReference type="EMBL" id="MBB5996958.1"/>
    </source>
</evidence>